<dbReference type="InterPro" id="IPR036986">
    <property type="entry name" value="S4_RNA-bd_sf"/>
</dbReference>
<keyword evidence="5" id="KW-0489">Methyltransferase</keyword>
<evidence type="ECO:0000313" key="6">
    <source>
        <dbReference type="Proteomes" id="UP000596092"/>
    </source>
</evidence>
<keyword evidence="1 3" id="KW-0694">RNA-binding</keyword>
<dbReference type="PANTHER" id="PTHR32319">
    <property type="entry name" value="BACTERIAL HEMOLYSIN-LIKE PROTEIN"/>
    <property type="match status" value="1"/>
</dbReference>
<comment type="similarity">
    <text evidence="2">Belongs to the TlyA family.</text>
</comment>
<evidence type="ECO:0000256" key="1">
    <source>
        <dbReference type="ARBA" id="ARBA00022884"/>
    </source>
</evidence>
<dbReference type="Proteomes" id="UP000596092">
    <property type="component" value="Chromosome"/>
</dbReference>
<accession>A0A7T5VEN6</accession>
<dbReference type="SUPFAM" id="SSF53335">
    <property type="entry name" value="S-adenosyl-L-methionine-dependent methyltransferases"/>
    <property type="match status" value="1"/>
</dbReference>
<dbReference type="InterPro" id="IPR002877">
    <property type="entry name" value="RNA_MeTrfase_FtsJ_dom"/>
</dbReference>
<protein>
    <submittedName>
        <fullName evidence="5">TlyA family RNA methyltransferase</fullName>
    </submittedName>
</protein>
<dbReference type="KEGG" id="dog:HP555_11840"/>
<dbReference type="Gene3D" id="3.10.290.10">
    <property type="entry name" value="RNA-binding S4 domain"/>
    <property type="match status" value="1"/>
</dbReference>
<evidence type="ECO:0000256" key="3">
    <source>
        <dbReference type="PROSITE-ProRule" id="PRU00182"/>
    </source>
</evidence>
<dbReference type="PANTHER" id="PTHR32319:SF0">
    <property type="entry name" value="BACTERIAL HEMOLYSIN-LIKE PROTEIN"/>
    <property type="match status" value="1"/>
</dbReference>
<dbReference type="InterPro" id="IPR004538">
    <property type="entry name" value="Hemolysin_A/TlyA"/>
</dbReference>
<evidence type="ECO:0000256" key="2">
    <source>
        <dbReference type="ARBA" id="ARBA00029460"/>
    </source>
</evidence>
<dbReference type="Pfam" id="PF01479">
    <property type="entry name" value="S4"/>
    <property type="match status" value="1"/>
</dbReference>
<dbReference type="Gene3D" id="3.40.50.150">
    <property type="entry name" value="Vaccinia Virus protein VP39"/>
    <property type="match status" value="1"/>
</dbReference>
<dbReference type="InterPro" id="IPR002942">
    <property type="entry name" value="S4_RNA-bd"/>
</dbReference>
<dbReference type="GO" id="GO:0003723">
    <property type="term" value="F:RNA binding"/>
    <property type="evidence" value="ECO:0007669"/>
    <property type="project" value="UniProtKB-KW"/>
</dbReference>
<dbReference type="InterPro" id="IPR047048">
    <property type="entry name" value="TlyA"/>
</dbReference>
<dbReference type="Pfam" id="PF01728">
    <property type="entry name" value="FtsJ"/>
    <property type="match status" value="1"/>
</dbReference>
<feature type="domain" description="RNA-binding S4" evidence="4">
    <location>
        <begin position="31"/>
        <end position="95"/>
    </location>
</feature>
<gene>
    <name evidence="5" type="ORF">HP555_11840</name>
</gene>
<dbReference type="SUPFAM" id="SSF55174">
    <property type="entry name" value="Alpha-L RNA-binding motif"/>
    <property type="match status" value="1"/>
</dbReference>
<proteinExistence type="inferred from homology"/>
<dbReference type="InterPro" id="IPR029063">
    <property type="entry name" value="SAM-dependent_MTases_sf"/>
</dbReference>
<reference evidence="5 6" key="1">
    <citation type="submission" date="2020-05" db="EMBL/GenBank/DDBJ databases">
        <title>Complete genome of Desulfobulbus oligotrophicus.</title>
        <authorList>
            <person name="Podar M."/>
        </authorList>
    </citation>
    <scope>NUCLEOTIDE SEQUENCE [LARGE SCALE GENOMIC DNA]</scope>
    <source>
        <strain evidence="5 6">Prop6</strain>
    </source>
</reference>
<keyword evidence="5" id="KW-0808">Transferase</keyword>
<organism evidence="5 6">
    <name type="scientific">Desulfobulbus oligotrophicus</name>
    <dbReference type="NCBI Taxonomy" id="1909699"/>
    <lineage>
        <taxon>Bacteria</taxon>
        <taxon>Pseudomonadati</taxon>
        <taxon>Thermodesulfobacteriota</taxon>
        <taxon>Desulfobulbia</taxon>
        <taxon>Desulfobulbales</taxon>
        <taxon>Desulfobulbaceae</taxon>
        <taxon>Desulfobulbus</taxon>
    </lineage>
</organism>
<dbReference type="GO" id="GO:0032259">
    <property type="term" value="P:methylation"/>
    <property type="evidence" value="ECO:0007669"/>
    <property type="project" value="UniProtKB-KW"/>
</dbReference>
<keyword evidence="6" id="KW-1185">Reference proteome</keyword>
<evidence type="ECO:0000313" key="5">
    <source>
        <dbReference type="EMBL" id="QQG66507.1"/>
    </source>
</evidence>
<dbReference type="GO" id="GO:0008168">
    <property type="term" value="F:methyltransferase activity"/>
    <property type="evidence" value="ECO:0007669"/>
    <property type="project" value="UniProtKB-KW"/>
</dbReference>
<dbReference type="AlphaFoldDB" id="A0A7T5VEN6"/>
<evidence type="ECO:0000259" key="4">
    <source>
        <dbReference type="SMART" id="SM00363"/>
    </source>
</evidence>
<dbReference type="PIRSF" id="PIRSF005578">
    <property type="entry name" value="TlyA"/>
    <property type="match status" value="1"/>
</dbReference>
<name>A0A7T5VEN6_9BACT</name>
<dbReference type="NCBIfam" id="TIGR00478">
    <property type="entry name" value="tly"/>
    <property type="match status" value="1"/>
</dbReference>
<sequence>MITAAAQKRHRRRRDWGNCSQQRLVLNGKKQRVDALLVARGLAASIEEARRLIGAGHVLVDSRRRDKAGTLVASSSEIVVKKLRKYVSRGGDKLEAGLRDTAVDPHDWICADIGCSTGGFTDCLLQHGAQKVYAVDVGYGQLDWKLRTDKRVVVLERTNARFLTRMQIPLPIDLAVIDASFISLQPLLAPLVPLFHNEVRVLALVKPQFQLPREAVGPNGIVVGSDRHQQALEMVKNFGAELGLQCTGIVPAPIRGAKGNQEFFMLLTGVSSGEQDNL</sequence>
<dbReference type="CDD" id="cd00165">
    <property type="entry name" value="S4"/>
    <property type="match status" value="1"/>
</dbReference>
<dbReference type="EMBL" id="CP054140">
    <property type="protein sequence ID" value="QQG66507.1"/>
    <property type="molecule type" value="Genomic_DNA"/>
</dbReference>
<dbReference type="SMART" id="SM00363">
    <property type="entry name" value="S4"/>
    <property type="match status" value="1"/>
</dbReference>
<dbReference type="PROSITE" id="PS50889">
    <property type="entry name" value="S4"/>
    <property type="match status" value="1"/>
</dbReference>